<dbReference type="OrthoDB" id="5296at2759"/>
<dbReference type="PANTHER" id="PTHR43544:SF12">
    <property type="entry name" value="NAD(P)-BINDING ROSSMANN-FOLD SUPERFAMILY PROTEIN"/>
    <property type="match status" value="1"/>
</dbReference>
<evidence type="ECO:0008006" key="4">
    <source>
        <dbReference type="Google" id="ProtNLM"/>
    </source>
</evidence>
<name>A0A8T9BEP3_9HELO</name>
<comment type="similarity">
    <text evidence="1">Belongs to the short-chain dehydrogenases/reductases (SDR) family.</text>
</comment>
<evidence type="ECO:0000256" key="1">
    <source>
        <dbReference type="ARBA" id="ARBA00006484"/>
    </source>
</evidence>
<dbReference type="PANTHER" id="PTHR43544">
    <property type="entry name" value="SHORT-CHAIN DEHYDROGENASE/REDUCTASE"/>
    <property type="match status" value="1"/>
</dbReference>
<dbReference type="InterPro" id="IPR036291">
    <property type="entry name" value="NAD(P)-bd_dom_sf"/>
</dbReference>
<gene>
    <name evidence="2" type="ORF">LARI1_G004636</name>
</gene>
<dbReference type="GO" id="GO:0005737">
    <property type="term" value="C:cytoplasm"/>
    <property type="evidence" value="ECO:0007669"/>
    <property type="project" value="TreeGrafter"/>
</dbReference>
<dbReference type="GO" id="GO:0016491">
    <property type="term" value="F:oxidoreductase activity"/>
    <property type="evidence" value="ECO:0007669"/>
    <property type="project" value="TreeGrafter"/>
</dbReference>
<accession>A0A8T9BEP3</accession>
<keyword evidence="3" id="KW-1185">Reference proteome</keyword>
<sequence>MAPWTLVSPASRGIGFHLTRHLLRNTTLPVVATARKDVEGVRRSMLEGLKDVDQERLKVLSLDVTGTSPQTASRLETDWQRIDESTISKAAEETKQLFPLDKNHLHLAFCIPGILHPEKSPAQLEHEQLTHAFAVNTIGPMLMFKHFSNFLPKKSTDMSLPASRITLPEQAVWLNMAARVGSTTDNKLGGWYSYRASKAAVNSVTKGEDIFVRQRSGDNAMVMSYHPGTVKTGLSREFWGGVPEEKLFTPEFAVEKMVGVVGSVGLQGRGKCWDWMLEEVLP</sequence>
<dbReference type="AlphaFoldDB" id="A0A8T9BEP3"/>
<comment type="caution">
    <text evidence="2">The sequence shown here is derived from an EMBL/GenBank/DDBJ whole genome shotgun (WGS) entry which is preliminary data.</text>
</comment>
<proteinExistence type="inferred from homology"/>
<dbReference type="Gene3D" id="3.40.50.720">
    <property type="entry name" value="NAD(P)-binding Rossmann-like Domain"/>
    <property type="match status" value="1"/>
</dbReference>
<dbReference type="Proteomes" id="UP000469559">
    <property type="component" value="Unassembled WGS sequence"/>
</dbReference>
<evidence type="ECO:0000313" key="3">
    <source>
        <dbReference type="Proteomes" id="UP000469559"/>
    </source>
</evidence>
<reference evidence="2 3" key="1">
    <citation type="submission" date="2018-05" db="EMBL/GenBank/DDBJ databases">
        <title>Whole genome sequencing for identification of molecular markers to develop diagnostic detection tools for the regulated plant pathogen Lachnellula willkommii.</title>
        <authorList>
            <person name="Giroux E."/>
            <person name="Bilodeau G."/>
        </authorList>
    </citation>
    <scope>NUCLEOTIDE SEQUENCE [LARGE SCALE GENOMIC DNA]</scope>
    <source>
        <strain evidence="2 3">CBS 203.66</strain>
    </source>
</reference>
<dbReference type="EMBL" id="QGMF01000332">
    <property type="protein sequence ID" value="TVY16732.1"/>
    <property type="molecule type" value="Genomic_DNA"/>
</dbReference>
<protein>
    <recommendedName>
        <fullName evidence="4">Oxidoreductase</fullName>
    </recommendedName>
</protein>
<dbReference type="InterPro" id="IPR051468">
    <property type="entry name" value="Fungal_SecMetab_SDRs"/>
</dbReference>
<evidence type="ECO:0000313" key="2">
    <source>
        <dbReference type="EMBL" id="TVY16732.1"/>
    </source>
</evidence>
<organism evidence="2 3">
    <name type="scientific">Lachnellula arida</name>
    <dbReference type="NCBI Taxonomy" id="1316785"/>
    <lineage>
        <taxon>Eukaryota</taxon>
        <taxon>Fungi</taxon>
        <taxon>Dikarya</taxon>
        <taxon>Ascomycota</taxon>
        <taxon>Pezizomycotina</taxon>
        <taxon>Leotiomycetes</taxon>
        <taxon>Helotiales</taxon>
        <taxon>Lachnaceae</taxon>
        <taxon>Lachnellula</taxon>
    </lineage>
</organism>
<dbReference type="SUPFAM" id="SSF51735">
    <property type="entry name" value="NAD(P)-binding Rossmann-fold domains"/>
    <property type="match status" value="1"/>
</dbReference>